<reference evidence="13" key="1">
    <citation type="submission" date="2020-10" db="EMBL/GenBank/DDBJ databases">
        <authorList>
            <person name="Gilroy R."/>
        </authorList>
    </citation>
    <scope>NUCLEOTIDE SEQUENCE</scope>
    <source>
        <strain evidence="13">USAMLcec3-3695</strain>
    </source>
</reference>
<keyword evidence="2" id="KW-0813">Transport</keyword>
<feature type="transmembrane region" description="Helical" evidence="10">
    <location>
        <begin position="386"/>
        <end position="406"/>
    </location>
</feature>
<dbReference type="PROSITE" id="PS50929">
    <property type="entry name" value="ABC_TM1F"/>
    <property type="match status" value="1"/>
</dbReference>
<evidence type="ECO:0000259" key="11">
    <source>
        <dbReference type="PROSITE" id="PS50893"/>
    </source>
</evidence>
<feature type="transmembrane region" description="Helical" evidence="10">
    <location>
        <begin position="162"/>
        <end position="182"/>
    </location>
</feature>
<keyword evidence="8 10" id="KW-1133">Transmembrane helix</keyword>
<evidence type="ECO:0000256" key="8">
    <source>
        <dbReference type="ARBA" id="ARBA00022989"/>
    </source>
</evidence>
<evidence type="ECO:0000256" key="3">
    <source>
        <dbReference type="ARBA" id="ARBA00022475"/>
    </source>
</evidence>
<comment type="subcellular location">
    <subcellularLocation>
        <location evidence="1">Cell membrane</location>
        <topology evidence="1">Multi-pass membrane protein</topology>
    </subcellularLocation>
</comment>
<evidence type="ECO:0000256" key="9">
    <source>
        <dbReference type="ARBA" id="ARBA00023136"/>
    </source>
</evidence>
<dbReference type="FunFam" id="3.40.50.300:FF:000299">
    <property type="entry name" value="ABC transporter ATP-binding protein/permease"/>
    <property type="match status" value="1"/>
</dbReference>
<feature type="transmembrane region" description="Helical" evidence="10">
    <location>
        <begin position="277"/>
        <end position="295"/>
    </location>
</feature>
<protein>
    <submittedName>
        <fullName evidence="13">ATP-binding cassette domain-containing protein</fullName>
    </submittedName>
</protein>
<dbReference type="SUPFAM" id="SSF52540">
    <property type="entry name" value="P-loop containing nucleoside triphosphate hydrolases"/>
    <property type="match status" value="1"/>
</dbReference>
<proteinExistence type="predicted"/>
<sequence>MDAREQNERIRSKNREAAARAYENMNAALGDKTDHDGINAVLKFLNEHERVDDRLPLSEQLRYIEEKLYIKTRYTELDADWYTTCALPMLVKTTDGHWFAVIPSPGGTCSYIDKGKRIKLTHRNAARFTSDSVCFYKGMGPGRIGMKGLIAFMIKCCSKKDALAVVLASVFTLLSGMLLPWVNSFIFSRIIPAGETQGVSAAAALMLSAVMTAAVLGLLQSLILTNTMLRCGVYIQGAVFSRLLSLKPEFFKNARAGELANTVTEFSDITKIVSVRSISACIGMVLSLVYLVQIWTYAPSLLGWVIVSSVLLIALMTAEGIMSSRWMRGCAASLSRMSGFCYELFSGMEQIKLNGAEARMLRRWSEYYLDAAEHEDKPFLLKYSAAIYKLIQVFTTAAIFLFGARLAASDYIAFSAAYGAYAAASAGAAVIIQMISGFRSSYSLIKPMLDAECEEYGSGRKKPETFSGEITVSELRFRYSSDAPYVINGLSAHIRAGESVGIIGASGCGKSTLIRLLLGFEYAEQGSVYIDGFDIRELDLRNYRQKLGTVMQDTGLISGDIYSNITVTKPDAGIEEVNEAIELSGLTETIAALPMGIHTPVSQENCTLSGGERQRVLIARAVISKPSILIFDEATSALDNITQARITRSINKLDCTKIIVAHRLSTIEQCDRILVMDKGVIVQEGTYDELKIIDGQFKQLMKRQDAR</sequence>
<evidence type="ECO:0000256" key="7">
    <source>
        <dbReference type="ARBA" id="ARBA00022840"/>
    </source>
</evidence>
<dbReference type="SUPFAM" id="SSF90123">
    <property type="entry name" value="ABC transporter transmembrane region"/>
    <property type="match status" value="1"/>
</dbReference>
<accession>A0A9D1SFC4</accession>
<dbReference type="InterPro" id="IPR017871">
    <property type="entry name" value="ABC_transporter-like_CS"/>
</dbReference>
<dbReference type="InterPro" id="IPR003593">
    <property type="entry name" value="AAA+_ATPase"/>
</dbReference>
<keyword evidence="3" id="KW-1003">Cell membrane</keyword>
<keyword evidence="6" id="KW-0788">Thiol protease</keyword>
<dbReference type="PANTHER" id="PTHR24221:SF654">
    <property type="entry name" value="ATP-BINDING CASSETTE SUB-FAMILY B MEMBER 6"/>
    <property type="match status" value="1"/>
</dbReference>
<dbReference type="GO" id="GO:0140359">
    <property type="term" value="F:ABC-type transporter activity"/>
    <property type="evidence" value="ECO:0007669"/>
    <property type="project" value="InterPro"/>
</dbReference>
<dbReference type="GO" id="GO:0005886">
    <property type="term" value="C:plasma membrane"/>
    <property type="evidence" value="ECO:0007669"/>
    <property type="project" value="UniProtKB-SubCell"/>
</dbReference>
<name>A0A9D1SFC4_9FIRM</name>
<dbReference type="AlphaFoldDB" id="A0A9D1SFC4"/>
<evidence type="ECO:0000256" key="5">
    <source>
        <dbReference type="ARBA" id="ARBA00022741"/>
    </source>
</evidence>
<evidence type="ECO:0000256" key="2">
    <source>
        <dbReference type="ARBA" id="ARBA00022448"/>
    </source>
</evidence>
<keyword evidence="9 10" id="KW-0472">Membrane</keyword>
<feature type="transmembrane region" description="Helical" evidence="10">
    <location>
        <begin position="202"/>
        <end position="224"/>
    </location>
</feature>
<keyword evidence="4 10" id="KW-0812">Transmembrane</keyword>
<dbReference type="InterPro" id="IPR011527">
    <property type="entry name" value="ABC1_TM_dom"/>
</dbReference>
<dbReference type="PANTHER" id="PTHR24221">
    <property type="entry name" value="ATP-BINDING CASSETTE SUB-FAMILY B"/>
    <property type="match status" value="1"/>
</dbReference>
<evidence type="ECO:0000256" key="10">
    <source>
        <dbReference type="SAM" id="Phobius"/>
    </source>
</evidence>
<dbReference type="GO" id="GO:0034040">
    <property type="term" value="F:ATPase-coupled lipid transmembrane transporter activity"/>
    <property type="evidence" value="ECO:0007669"/>
    <property type="project" value="TreeGrafter"/>
</dbReference>
<gene>
    <name evidence="13" type="ORF">IAA61_09195</name>
</gene>
<feature type="transmembrane region" description="Helical" evidence="10">
    <location>
        <begin position="301"/>
        <end position="318"/>
    </location>
</feature>
<feature type="transmembrane region" description="Helical" evidence="10">
    <location>
        <begin position="418"/>
        <end position="438"/>
    </location>
</feature>
<organism evidence="13 14">
    <name type="scientific">Candidatus Ornithomonoglobus merdipullorum</name>
    <dbReference type="NCBI Taxonomy" id="2840895"/>
    <lineage>
        <taxon>Bacteria</taxon>
        <taxon>Bacillati</taxon>
        <taxon>Bacillota</taxon>
        <taxon>Clostridia</taxon>
        <taxon>Candidatus Ornithomonoglobus</taxon>
    </lineage>
</organism>
<evidence type="ECO:0000256" key="6">
    <source>
        <dbReference type="ARBA" id="ARBA00022807"/>
    </source>
</evidence>
<reference evidence="13" key="2">
    <citation type="journal article" date="2021" name="PeerJ">
        <title>Extensive microbial diversity within the chicken gut microbiome revealed by metagenomics and culture.</title>
        <authorList>
            <person name="Gilroy R."/>
            <person name="Ravi A."/>
            <person name="Getino M."/>
            <person name="Pursley I."/>
            <person name="Horton D.L."/>
            <person name="Alikhan N.F."/>
            <person name="Baker D."/>
            <person name="Gharbi K."/>
            <person name="Hall N."/>
            <person name="Watson M."/>
            <person name="Adriaenssens E.M."/>
            <person name="Foster-Nyarko E."/>
            <person name="Jarju S."/>
            <person name="Secka A."/>
            <person name="Antonio M."/>
            <person name="Oren A."/>
            <person name="Chaudhuri R.R."/>
            <person name="La Ragione R."/>
            <person name="Hildebrand F."/>
            <person name="Pallen M.J."/>
        </authorList>
    </citation>
    <scope>NUCLEOTIDE SEQUENCE</scope>
    <source>
        <strain evidence="13">USAMLcec3-3695</strain>
    </source>
</reference>
<dbReference type="GO" id="GO:0008234">
    <property type="term" value="F:cysteine-type peptidase activity"/>
    <property type="evidence" value="ECO:0007669"/>
    <property type="project" value="UniProtKB-KW"/>
</dbReference>
<dbReference type="Gene3D" id="1.20.1560.10">
    <property type="entry name" value="ABC transporter type 1, transmembrane domain"/>
    <property type="match status" value="1"/>
</dbReference>
<dbReference type="PROSITE" id="PS00211">
    <property type="entry name" value="ABC_TRANSPORTER_1"/>
    <property type="match status" value="1"/>
</dbReference>
<dbReference type="InterPro" id="IPR036640">
    <property type="entry name" value="ABC1_TM_sf"/>
</dbReference>
<feature type="domain" description="ABC transmembrane type-1" evidence="12">
    <location>
        <begin position="163"/>
        <end position="443"/>
    </location>
</feature>
<dbReference type="Pfam" id="PF00664">
    <property type="entry name" value="ABC_membrane"/>
    <property type="match status" value="1"/>
</dbReference>
<dbReference type="Pfam" id="PF00005">
    <property type="entry name" value="ABC_tran"/>
    <property type="match status" value="1"/>
</dbReference>
<feature type="domain" description="ABC transporter" evidence="11">
    <location>
        <begin position="470"/>
        <end position="703"/>
    </location>
</feature>
<dbReference type="GO" id="GO:0016887">
    <property type="term" value="F:ATP hydrolysis activity"/>
    <property type="evidence" value="ECO:0007669"/>
    <property type="project" value="InterPro"/>
</dbReference>
<keyword evidence="7 13" id="KW-0067">ATP-binding</keyword>
<evidence type="ECO:0000259" key="12">
    <source>
        <dbReference type="PROSITE" id="PS50929"/>
    </source>
</evidence>
<keyword evidence="5" id="KW-0547">Nucleotide-binding</keyword>
<dbReference type="InterPro" id="IPR003439">
    <property type="entry name" value="ABC_transporter-like_ATP-bd"/>
</dbReference>
<dbReference type="InterPro" id="IPR027417">
    <property type="entry name" value="P-loop_NTPase"/>
</dbReference>
<dbReference type="PROSITE" id="PS50893">
    <property type="entry name" value="ABC_TRANSPORTER_2"/>
    <property type="match status" value="1"/>
</dbReference>
<dbReference type="Gene3D" id="3.40.50.300">
    <property type="entry name" value="P-loop containing nucleotide triphosphate hydrolases"/>
    <property type="match status" value="1"/>
</dbReference>
<evidence type="ECO:0000256" key="4">
    <source>
        <dbReference type="ARBA" id="ARBA00022692"/>
    </source>
</evidence>
<dbReference type="SMART" id="SM00382">
    <property type="entry name" value="AAA"/>
    <property type="match status" value="1"/>
</dbReference>
<comment type="caution">
    <text evidence="13">The sequence shown here is derived from an EMBL/GenBank/DDBJ whole genome shotgun (WGS) entry which is preliminary data.</text>
</comment>
<dbReference type="GO" id="GO:0005524">
    <property type="term" value="F:ATP binding"/>
    <property type="evidence" value="ECO:0007669"/>
    <property type="project" value="UniProtKB-KW"/>
</dbReference>
<evidence type="ECO:0000256" key="1">
    <source>
        <dbReference type="ARBA" id="ARBA00004651"/>
    </source>
</evidence>
<dbReference type="InterPro" id="IPR039421">
    <property type="entry name" value="Type_1_exporter"/>
</dbReference>
<evidence type="ECO:0000313" key="13">
    <source>
        <dbReference type="EMBL" id="HIU57965.1"/>
    </source>
</evidence>
<keyword evidence="6" id="KW-0378">Hydrolase</keyword>
<dbReference type="EMBL" id="DVNB01000093">
    <property type="protein sequence ID" value="HIU57965.1"/>
    <property type="molecule type" value="Genomic_DNA"/>
</dbReference>
<dbReference type="Proteomes" id="UP000824109">
    <property type="component" value="Unassembled WGS sequence"/>
</dbReference>
<keyword evidence="6" id="KW-0645">Protease</keyword>
<evidence type="ECO:0000313" key="14">
    <source>
        <dbReference type="Proteomes" id="UP000824109"/>
    </source>
</evidence>